<reference evidence="10" key="2">
    <citation type="submission" date="2022-10" db="EMBL/GenBank/DDBJ databases">
        <authorList>
            <person name="Trinh H.N."/>
        </authorList>
    </citation>
    <scope>NUCLEOTIDE SEQUENCE</scope>
    <source>
        <strain evidence="10">RN2-1</strain>
    </source>
</reference>
<dbReference type="GO" id="GO:0003724">
    <property type="term" value="F:RNA helicase activity"/>
    <property type="evidence" value="ECO:0007669"/>
    <property type="project" value="TreeGrafter"/>
</dbReference>
<evidence type="ECO:0000313" key="10">
    <source>
        <dbReference type="EMBL" id="MCW3476354.1"/>
    </source>
</evidence>
<dbReference type="PROSITE" id="PS51192">
    <property type="entry name" value="HELICASE_ATP_BIND_1"/>
    <property type="match status" value="1"/>
</dbReference>
<proteinExistence type="inferred from homology"/>
<sequence length="583" mass="64096">MPFPAINPALARALAARDYAEPTPVQEAVLQTHAAGQDLLVSAQTGSGKTVAYGLAFADTLLGEAERLQRAAEPLALVIAPTRELAMQVHAELSWLYDQAGGTVIACVGGMDARREQRALAAGCHIVVGTPGRLRDHLERGQLDTSKLRVVVLDEADEMLDLGFREDLTFILDATPAERRTLLFSATIARDIAALARQYQRHAVRIDTLVQNQPHGDIEYRALRIAPNEIEHAVVNVLRFYEVPATLVFCATRDGVRHLHASLQERGFAAVALSGELSQTDRTHALQAIRDGRARVCVATDVAARGLDLPDLGLVVHADLPTDREALLHRSGRTGRAGRKGISVLLVPYTRRRRAEQLLASAHVKAEWAGPPAAEQIRARDQDRLLQDPLLTESPSEEDLVLARTLLAGRTAEEIAAALIRLHRARLPAPEDVFDSAGMRPHAERPAAAPRERRPNAENMVRFRLSIGRRNNADPKWLLPLICRLGHVTKKDIGAIRIFDRDTLFEITEEAAARFAAAVEHSRSQEGSDQDIRIEPAGAGAPMPKPDTRPSRYQDQRPAHRPHIQRPGNGRPAKKPHRKTPRS</sequence>
<dbReference type="GO" id="GO:0005524">
    <property type="term" value="F:ATP binding"/>
    <property type="evidence" value="ECO:0007669"/>
    <property type="project" value="UniProtKB-KW"/>
</dbReference>
<feature type="compositionally biased region" description="Basic residues" evidence="7">
    <location>
        <begin position="572"/>
        <end position="583"/>
    </location>
</feature>
<comment type="similarity">
    <text evidence="5 6">Belongs to the DEAD box helicase family.</text>
</comment>
<reference evidence="10" key="1">
    <citation type="submission" date="2022-09" db="EMBL/GenBank/DDBJ databases">
        <title>Rhodovastum sp. nov. RN2-1 isolated from soil in Seongnam, South Korea.</title>
        <authorList>
            <person name="Le N.T."/>
        </authorList>
    </citation>
    <scope>NUCLEOTIDE SEQUENCE</scope>
    <source>
        <strain evidence="10">RN2-1</strain>
    </source>
</reference>
<dbReference type="SMART" id="SM00490">
    <property type="entry name" value="HELICc"/>
    <property type="match status" value="1"/>
</dbReference>
<feature type="compositionally biased region" description="Basic and acidic residues" evidence="7">
    <location>
        <begin position="441"/>
        <end position="453"/>
    </location>
</feature>
<dbReference type="PROSITE" id="PS00039">
    <property type="entry name" value="DEAD_ATP_HELICASE"/>
    <property type="match status" value="1"/>
</dbReference>
<keyword evidence="11" id="KW-1185">Reference proteome</keyword>
<dbReference type="AlphaFoldDB" id="A0AA41YM08"/>
<keyword evidence="3 6" id="KW-0347">Helicase</keyword>
<dbReference type="InterPro" id="IPR044742">
    <property type="entry name" value="DEAD/DEAH_RhlB"/>
</dbReference>
<dbReference type="Pfam" id="PF03880">
    <property type="entry name" value="DbpA"/>
    <property type="match status" value="1"/>
</dbReference>
<dbReference type="SMART" id="SM00487">
    <property type="entry name" value="DEXDc"/>
    <property type="match status" value="1"/>
</dbReference>
<feature type="domain" description="Helicase ATP-binding" evidence="8">
    <location>
        <begin position="30"/>
        <end position="206"/>
    </location>
</feature>
<evidence type="ECO:0000256" key="2">
    <source>
        <dbReference type="ARBA" id="ARBA00022801"/>
    </source>
</evidence>
<evidence type="ECO:0000256" key="4">
    <source>
        <dbReference type="ARBA" id="ARBA00022840"/>
    </source>
</evidence>
<dbReference type="Gene3D" id="3.30.70.330">
    <property type="match status" value="1"/>
</dbReference>
<dbReference type="Proteomes" id="UP001165679">
    <property type="component" value="Unassembled WGS sequence"/>
</dbReference>
<dbReference type="Pfam" id="PF00270">
    <property type="entry name" value="DEAD"/>
    <property type="match status" value="1"/>
</dbReference>
<dbReference type="InterPro" id="IPR011545">
    <property type="entry name" value="DEAD/DEAH_box_helicase_dom"/>
</dbReference>
<dbReference type="GO" id="GO:0016787">
    <property type="term" value="F:hydrolase activity"/>
    <property type="evidence" value="ECO:0007669"/>
    <property type="project" value="UniProtKB-KW"/>
</dbReference>
<dbReference type="CDD" id="cd18787">
    <property type="entry name" value="SF2_C_DEAD"/>
    <property type="match status" value="1"/>
</dbReference>
<dbReference type="PROSITE" id="PS51194">
    <property type="entry name" value="HELICASE_CTER"/>
    <property type="match status" value="1"/>
</dbReference>
<feature type="domain" description="Helicase C-terminal" evidence="9">
    <location>
        <begin position="236"/>
        <end position="385"/>
    </location>
</feature>
<evidence type="ECO:0000256" key="7">
    <source>
        <dbReference type="SAM" id="MobiDB-lite"/>
    </source>
</evidence>
<evidence type="ECO:0000259" key="9">
    <source>
        <dbReference type="PROSITE" id="PS51194"/>
    </source>
</evidence>
<dbReference type="EMBL" id="JAPDNT010000018">
    <property type="protein sequence ID" value="MCW3476354.1"/>
    <property type="molecule type" value="Genomic_DNA"/>
</dbReference>
<feature type="region of interest" description="Disordered" evidence="7">
    <location>
        <begin position="518"/>
        <end position="583"/>
    </location>
</feature>
<dbReference type="Gene3D" id="3.40.50.300">
    <property type="entry name" value="P-loop containing nucleotide triphosphate hydrolases"/>
    <property type="match status" value="2"/>
</dbReference>
<feature type="compositionally biased region" description="Basic and acidic residues" evidence="7">
    <location>
        <begin position="546"/>
        <end position="558"/>
    </location>
</feature>
<accession>A0AA41YM08</accession>
<feature type="region of interest" description="Disordered" evidence="7">
    <location>
        <begin position="433"/>
        <end position="453"/>
    </location>
</feature>
<dbReference type="GO" id="GO:0005829">
    <property type="term" value="C:cytosol"/>
    <property type="evidence" value="ECO:0007669"/>
    <property type="project" value="TreeGrafter"/>
</dbReference>
<dbReference type="InterPro" id="IPR001650">
    <property type="entry name" value="Helicase_C-like"/>
</dbReference>
<dbReference type="RefSeq" id="WP_264715134.1">
    <property type="nucleotide sequence ID" value="NZ_JAPDNT010000018.1"/>
</dbReference>
<dbReference type="CDD" id="cd00268">
    <property type="entry name" value="DEADc"/>
    <property type="match status" value="1"/>
</dbReference>
<evidence type="ECO:0000256" key="5">
    <source>
        <dbReference type="ARBA" id="ARBA00038437"/>
    </source>
</evidence>
<dbReference type="InterPro" id="IPR000629">
    <property type="entry name" value="RNA-helicase_DEAD-box_CS"/>
</dbReference>
<evidence type="ECO:0000259" key="8">
    <source>
        <dbReference type="PROSITE" id="PS51192"/>
    </source>
</evidence>
<dbReference type="PANTHER" id="PTHR47959">
    <property type="entry name" value="ATP-DEPENDENT RNA HELICASE RHLE-RELATED"/>
    <property type="match status" value="1"/>
</dbReference>
<dbReference type="SUPFAM" id="SSF52540">
    <property type="entry name" value="P-loop containing nucleoside triphosphate hydrolases"/>
    <property type="match status" value="1"/>
</dbReference>
<gene>
    <name evidence="10" type="ORF">OL599_17430</name>
</gene>
<evidence type="ECO:0000256" key="3">
    <source>
        <dbReference type="ARBA" id="ARBA00022806"/>
    </source>
</evidence>
<dbReference type="InterPro" id="IPR027417">
    <property type="entry name" value="P-loop_NTPase"/>
</dbReference>
<evidence type="ECO:0000256" key="1">
    <source>
        <dbReference type="ARBA" id="ARBA00022741"/>
    </source>
</evidence>
<keyword evidence="4 6" id="KW-0067">ATP-binding</keyword>
<dbReference type="Pfam" id="PF00271">
    <property type="entry name" value="Helicase_C"/>
    <property type="match status" value="1"/>
</dbReference>
<comment type="caution">
    <text evidence="10">The sequence shown here is derived from an EMBL/GenBank/DDBJ whole genome shotgun (WGS) entry which is preliminary data.</text>
</comment>
<evidence type="ECO:0000313" key="11">
    <source>
        <dbReference type="Proteomes" id="UP001165679"/>
    </source>
</evidence>
<dbReference type="InterPro" id="IPR012677">
    <property type="entry name" value="Nucleotide-bd_a/b_plait_sf"/>
</dbReference>
<name>A0AA41YM08_9PROT</name>
<evidence type="ECO:0000256" key="6">
    <source>
        <dbReference type="RuleBase" id="RU000492"/>
    </source>
</evidence>
<dbReference type="InterPro" id="IPR005580">
    <property type="entry name" value="DbpA/CsdA_RNA-bd_dom"/>
</dbReference>
<dbReference type="GO" id="GO:0003676">
    <property type="term" value="F:nucleic acid binding"/>
    <property type="evidence" value="ECO:0007669"/>
    <property type="project" value="InterPro"/>
</dbReference>
<dbReference type="InterPro" id="IPR014001">
    <property type="entry name" value="Helicase_ATP-bd"/>
</dbReference>
<keyword evidence="2 6" id="KW-0378">Hydrolase</keyword>
<protein>
    <submittedName>
        <fullName evidence="10">DEAD/DEAH box helicase</fullName>
    </submittedName>
</protein>
<feature type="compositionally biased region" description="Basic and acidic residues" evidence="7">
    <location>
        <begin position="520"/>
        <end position="534"/>
    </location>
</feature>
<dbReference type="CDD" id="cd12252">
    <property type="entry name" value="RRM_DbpA"/>
    <property type="match status" value="1"/>
</dbReference>
<organism evidence="10 11">
    <name type="scientific">Limobrevibacterium gyesilva</name>
    <dbReference type="NCBI Taxonomy" id="2991712"/>
    <lineage>
        <taxon>Bacteria</taxon>
        <taxon>Pseudomonadati</taxon>
        <taxon>Pseudomonadota</taxon>
        <taxon>Alphaproteobacteria</taxon>
        <taxon>Acetobacterales</taxon>
        <taxon>Acetobacteraceae</taxon>
        <taxon>Limobrevibacterium</taxon>
    </lineage>
</organism>
<dbReference type="InterPro" id="IPR050079">
    <property type="entry name" value="DEAD_box_RNA_helicase"/>
</dbReference>
<keyword evidence="1 6" id="KW-0547">Nucleotide-binding</keyword>
<dbReference type="PANTHER" id="PTHR47959:SF1">
    <property type="entry name" value="ATP-DEPENDENT RNA HELICASE DBPA"/>
    <property type="match status" value="1"/>
</dbReference>